<accession>A0ABW5M188</accession>
<evidence type="ECO:0000313" key="1">
    <source>
        <dbReference type="EMBL" id="MFD2569392.1"/>
    </source>
</evidence>
<sequence>MAGHYIAAVGRCSQGTQVVIFVSPQGSIPYFGCPGQPLGRLGVLGLTSTQQQGKGLGGELGREWRAHGRVVRLTVQLLLIVGQKERACWLGLLMAPFT</sequence>
<dbReference type="EMBL" id="JBHULN010000001">
    <property type="protein sequence ID" value="MFD2569392.1"/>
    <property type="molecule type" value="Genomic_DNA"/>
</dbReference>
<dbReference type="Proteomes" id="UP001597469">
    <property type="component" value="Unassembled WGS sequence"/>
</dbReference>
<protein>
    <submittedName>
        <fullName evidence="1">Uncharacterized protein</fullName>
    </submittedName>
</protein>
<name>A0ABW5M188_9BACT</name>
<evidence type="ECO:0000313" key="2">
    <source>
        <dbReference type="Proteomes" id="UP001597469"/>
    </source>
</evidence>
<organism evidence="1 2">
    <name type="scientific">Spirosoma soli</name>
    <dbReference type="NCBI Taxonomy" id="1770529"/>
    <lineage>
        <taxon>Bacteria</taxon>
        <taxon>Pseudomonadati</taxon>
        <taxon>Bacteroidota</taxon>
        <taxon>Cytophagia</taxon>
        <taxon>Cytophagales</taxon>
        <taxon>Cytophagaceae</taxon>
        <taxon>Spirosoma</taxon>
    </lineage>
</organism>
<reference evidence="2" key="1">
    <citation type="journal article" date="2019" name="Int. J. Syst. Evol. Microbiol.">
        <title>The Global Catalogue of Microorganisms (GCM) 10K type strain sequencing project: providing services to taxonomists for standard genome sequencing and annotation.</title>
        <authorList>
            <consortium name="The Broad Institute Genomics Platform"/>
            <consortium name="The Broad Institute Genome Sequencing Center for Infectious Disease"/>
            <person name="Wu L."/>
            <person name="Ma J."/>
        </authorList>
    </citation>
    <scope>NUCLEOTIDE SEQUENCE [LARGE SCALE GENOMIC DNA]</scope>
    <source>
        <strain evidence="2">KCTC 42805</strain>
    </source>
</reference>
<proteinExistence type="predicted"/>
<comment type="caution">
    <text evidence="1">The sequence shown here is derived from an EMBL/GenBank/DDBJ whole genome shotgun (WGS) entry which is preliminary data.</text>
</comment>
<keyword evidence="2" id="KW-1185">Reference proteome</keyword>
<dbReference type="RefSeq" id="WP_381518350.1">
    <property type="nucleotide sequence ID" value="NZ_JBHULN010000001.1"/>
</dbReference>
<gene>
    <name evidence="1" type="ORF">ACFSUS_02030</name>
</gene>